<sequence>MSFTVLKDKNQNSGPGQFADVNGIRMYFEIHGDGNPLLLIHGGGSTLYTSFGKILPLLAKNYQVIGVELQAHGHTSDRDAPESFEQDADDVAGLLMQLNISGANIFGFSNGGNTAMQIAIRHPKLVSKLILASSFYKREGMYSWFWDAMEKASLNDMPKIYQDEFFKINPSQAALQNMHDKDANRMRTFQDWKDEDISSIQVPVLVISADQDVVRPEHAVAMFRLFPHGRLALFPASHGSYMGEIMSQGGNSKIPELFVEMVNEFIEAPMP</sequence>
<accession>A0ABR9WDB6</accession>
<reference evidence="3" key="1">
    <citation type="submission" date="2023-07" db="EMBL/GenBank/DDBJ databases">
        <title>Dyadobacter sp. nov 'subterranea' isolated from contaminted grondwater.</title>
        <authorList>
            <person name="Szabo I."/>
            <person name="Al-Omari J."/>
            <person name="Szerdahelyi S.G."/>
            <person name="Rado J."/>
        </authorList>
    </citation>
    <scope>NUCLEOTIDE SEQUENCE [LARGE SCALE GENOMIC DNA]</scope>
    <source>
        <strain evidence="3">UP-52</strain>
    </source>
</reference>
<dbReference type="PANTHER" id="PTHR46331:SF2">
    <property type="entry name" value="VALACYCLOVIR HYDROLASE"/>
    <property type="match status" value="1"/>
</dbReference>
<protein>
    <submittedName>
        <fullName evidence="2">Alpha/beta hydrolase</fullName>
    </submittedName>
</protein>
<dbReference type="PANTHER" id="PTHR46331">
    <property type="entry name" value="VALACYCLOVIR HYDROLASE"/>
    <property type="match status" value="1"/>
</dbReference>
<proteinExistence type="predicted"/>
<keyword evidence="2" id="KW-0378">Hydrolase</keyword>
<dbReference type="SUPFAM" id="SSF53474">
    <property type="entry name" value="alpha/beta-Hydrolases"/>
    <property type="match status" value="1"/>
</dbReference>
<evidence type="ECO:0000259" key="1">
    <source>
        <dbReference type="Pfam" id="PF00561"/>
    </source>
</evidence>
<name>A0ABR9WDB6_9BACT</name>
<feature type="domain" description="AB hydrolase-1" evidence="1">
    <location>
        <begin position="35"/>
        <end position="170"/>
    </location>
</feature>
<dbReference type="Proteomes" id="UP000634134">
    <property type="component" value="Unassembled WGS sequence"/>
</dbReference>
<keyword evidence="3" id="KW-1185">Reference proteome</keyword>
<dbReference type="InterPro" id="IPR029058">
    <property type="entry name" value="AB_hydrolase_fold"/>
</dbReference>
<dbReference type="Gene3D" id="3.40.50.1820">
    <property type="entry name" value="alpha/beta hydrolase"/>
    <property type="match status" value="1"/>
</dbReference>
<comment type="caution">
    <text evidence="2">The sequence shown here is derived from an EMBL/GenBank/DDBJ whole genome shotgun (WGS) entry which is preliminary data.</text>
</comment>
<evidence type="ECO:0000313" key="3">
    <source>
        <dbReference type="Proteomes" id="UP000634134"/>
    </source>
</evidence>
<dbReference type="PRINTS" id="PR00111">
    <property type="entry name" value="ABHYDROLASE"/>
</dbReference>
<dbReference type="InterPro" id="IPR000073">
    <property type="entry name" value="AB_hydrolase_1"/>
</dbReference>
<dbReference type="GO" id="GO:0016787">
    <property type="term" value="F:hydrolase activity"/>
    <property type="evidence" value="ECO:0007669"/>
    <property type="project" value="UniProtKB-KW"/>
</dbReference>
<gene>
    <name evidence="2" type="ORF">IEE83_16460</name>
</gene>
<dbReference type="RefSeq" id="WP_194121609.1">
    <property type="nucleotide sequence ID" value="NZ_JACYGY010000001.1"/>
</dbReference>
<evidence type="ECO:0000313" key="2">
    <source>
        <dbReference type="EMBL" id="MBE9463481.1"/>
    </source>
</evidence>
<dbReference type="EMBL" id="JACYGY010000001">
    <property type="protein sequence ID" value="MBE9463481.1"/>
    <property type="molecule type" value="Genomic_DNA"/>
</dbReference>
<organism evidence="2 3">
    <name type="scientific">Dyadobacter subterraneus</name>
    <dbReference type="NCBI Taxonomy" id="2773304"/>
    <lineage>
        <taxon>Bacteria</taxon>
        <taxon>Pseudomonadati</taxon>
        <taxon>Bacteroidota</taxon>
        <taxon>Cytophagia</taxon>
        <taxon>Cytophagales</taxon>
        <taxon>Spirosomataceae</taxon>
        <taxon>Dyadobacter</taxon>
    </lineage>
</organism>
<dbReference type="Pfam" id="PF00561">
    <property type="entry name" value="Abhydrolase_1"/>
    <property type="match status" value="1"/>
</dbReference>